<keyword evidence="1" id="KW-0022">Alpha-amylase inhibitor</keyword>
<dbReference type="InterPro" id="IPR036379">
    <property type="entry name" value="A-amylase_inhib_sf"/>
</dbReference>
<dbReference type="RefSeq" id="WP_285735985.1">
    <property type="nucleotide sequence ID" value="NZ_BSSA01000006.1"/>
</dbReference>
<name>A0A9W6Q574_9ACTN</name>
<evidence type="ECO:0000313" key="4">
    <source>
        <dbReference type="EMBL" id="GLW70150.1"/>
    </source>
</evidence>
<keyword evidence="3" id="KW-0732">Signal</keyword>
<dbReference type="EMBL" id="BSSA01000006">
    <property type="protein sequence ID" value="GLW70150.1"/>
    <property type="molecule type" value="Genomic_DNA"/>
</dbReference>
<reference evidence="4" key="1">
    <citation type="submission" date="2023-02" db="EMBL/GenBank/DDBJ databases">
        <title>Kitasatospora phosalacinea NBRC 14627.</title>
        <authorList>
            <person name="Ichikawa N."/>
            <person name="Sato H."/>
            <person name="Tonouchi N."/>
        </authorList>
    </citation>
    <scope>NUCLEOTIDE SEQUENCE</scope>
    <source>
        <strain evidence="4">NBRC 14627</strain>
    </source>
</reference>
<comment type="caution">
    <text evidence="4">The sequence shown here is derived from an EMBL/GenBank/DDBJ whole genome shotgun (WGS) entry which is preliminary data.</text>
</comment>
<dbReference type="GO" id="GO:0015066">
    <property type="term" value="F:alpha-amylase inhibitor activity"/>
    <property type="evidence" value="ECO:0007669"/>
    <property type="project" value="UniProtKB-KW"/>
</dbReference>
<dbReference type="Pfam" id="PF01356">
    <property type="entry name" value="A_amylase_inhib"/>
    <property type="match status" value="1"/>
</dbReference>
<evidence type="ECO:0000313" key="5">
    <source>
        <dbReference type="Proteomes" id="UP001165041"/>
    </source>
</evidence>
<proteinExistence type="predicted"/>
<gene>
    <name evidence="4" type="ORF">Kpho02_24490</name>
</gene>
<dbReference type="Proteomes" id="UP001165041">
    <property type="component" value="Unassembled WGS sequence"/>
</dbReference>
<organism evidence="4 5">
    <name type="scientific">Kitasatospora phosalacinea</name>
    <dbReference type="NCBI Taxonomy" id="2065"/>
    <lineage>
        <taxon>Bacteria</taxon>
        <taxon>Bacillati</taxon>
        <taxon>Actinomycetota</taxon>
        <taxon>Actinomycetes</taxon>
        <taxon>Kitasatosporales</taxon>
        <taxon>Streptomycetaceae</taxon>
        <taxon>Kitasatospora</taxon>
    </lineage>
</organism>
<evidence type="ECO:0000256" key="3">
    <source>
        <dbReference type="SAM" id="SignalP"/>
    </source>
</evidence>
<feature type="signal peptide" evidence="3">
    <location>
        <begin position="1"/>
        <end position="32"/>
    </location>
</feature>
<sequence length="102" mass="10591">MRTNGLTAKRAAVVLAATLAIGGGIGVTSASAASAPSCVSYYSTSSWVTNTTRATNNCSYDVRIRFDWSNHVDGPCTTIAAYGGWHSETVAITASFQGAYTC</sequence>
<evidence type="ECO:0000256" key="1">
    <source>
        <dbReference type="ARBA" id="ARBA00022579"/>
    </source>
</evidence>
<dbReference type="SUPFAM" id="SSF49498">
    <property type="entry name" value="alpha-Amylase inhibitor tendamistat"/>
    <property type="match status" value="1"/>
</dbReference>
<protein>
    <submittedName>
        <fullName evidence="4">Uncharacterized protein</fullName>
    </submittedName>
</protein>
<dbReference type="AlphaFoldDB" id="A0A9W6Q574"/>
<dbReference type="Gene3D" id="2.60.40.20">
    <property type="entry name" value="Alpha-amylase inhibitor"/>
    <property type="match status" value="1"/>
</dbReference>
<feature type="chain" id="PRO_5040954541" evidence="3">
    <location>
        <begin position="33"/>
        <end position="102"/>
    </location>
</feature>
<accession>A0A9W6Q574</accession>
<keyword evidence="2" id="KW-1015">Disulfide bond</keyword>
<evidence type="ECO:0000256" key="2">
    <source>
        <dbReference type="ARBA" id="ARBA00023157"/>
    </source>
</evidence>
<dbReference type="InterPro" id="IPR000833">
    <property type="entry name" value="A-amylase_inhib"/>
</dbReference>